<dbReference type="STRING" id="1116472.MGMO_167c00020"/>
<protein>
    <submittedName>
        <fullName evidence="1">Uncharacterized protein</fullName>
    </submittedName>
</protein>
<comment type="caution">
    <text evidence="1">The sequence shown here is derived from an EMBL/GenBank/DDBJ whole genome shotgun (WGS) entry which is preliminary data.</text>
</comment>
<keyword evidence="2" id="KW-1185">Reference proteome</keyword>
<sequence>MQGNRKGDYLLLQMLTRVLNGELEQSFREWHPTFRSANNYILLKFSPGFASSPPFVKPILSSPFVDGG</sequence>
<accession>V5DIY8</accession>
<gene>
    <name evidence="1" type="ORF">MGMO_167c00020</name>
</gene>
<proteinExistence type="predicted"/>
<dbReference type="Proteomes" id="UP000017842">
    <property type="component" value="Unassembled WGS sequence"/>
</dbReference>
<reference evidence="1 2" key="1">
    <citation type="journal article" date="2013" name="Genome Announc.">
        <title>Draft Genome Sequence of the Methanotrophic Gammaproteobacterium Methyloglobulus morosus DSM 22980 Strain KoM1.</title>
        <authorList>
            <person name="Poehlein A."/>
            <person name="Deutzmann J.S."/>
            <person name="Daniel R."/>
            <person name="Simeonova D.D."/>
        </authorList>
    </citation>
    <scope>NUCLEOTIDE SEQUENCE [LARGE SCALE GENOMIC DNA]</scope>
    <source>
        <strain evidence="1 2">KoM1</strain>
    </source>
</reference>
<organism evidence="1 2">
    <name type="scientific">Methyloglobulus morosus KoM1</name>
    <dbReference type="NCBI Taxonomy" id="1116472"/>
    <lineage>
        <taxon>Bacteria</taxon>
        <taxon>Pseudomonadati</taxon>
        <taxon>Pseudomonadota</taxon>
        <taxon>Gammaproteobacteria</taxon>
        <taxon>Methylococcales</taxon>
        <taxon>Methylococcaceae</taxon>
        <taxon>Methyloglobulus</taxon>
    </lineage>
</organism>
<name>V5DIY8_9GAMM</name>
<dbReference type="AlphaFoldDB" id="V5DIY8"/>
<dbReference type="EMBL" id="AYLO01000152">
    <property type="protein sequence ID" value="ESS67381.1"/>
    <property type="molecule type" value="Genomic_DNA"/>
</dbReference>
<evidence type="ECO:0000313" key="2">
    <source>
        <dbReference type="Proteomes" id="UP000017842"/>
    </source>
</evidence>
<evidence type="ECO:0000313" key="1">
    <source>
        <dbReference type="EMBL" id="ESS67381.1"/>
    </source>
</evidence>